<sequence>MRFAALLILLAILATSCEKDVDIRPGSSPTQLVVEGRIEQGSYPVIALTHSLQYFTTIDPLVLQNSFVHGASITVTDNGQAYPLKEYRLDTLGGASIYYYTIDSTRRPWPALGQPGHTYALHMEVGGKTYESTTTIPKNGMVVDSVWYKRVLYDGDSSYTELRVRITDPLESGNFARYFTKRNREPYYAGLNSTQNDELMNGLTFNITLDRGVNRNEKLDLATYAYFRVNDTVRLKFCNIDKPTYNFWRTLDFAYSSNGNPFGSPVVIEGNVPGAQGYWGGYTVQYASIIMRD</sequence>
<protein>
    <submittedName>
        <fullName evidence="1">DUF4249 domain-containing protein</fullName>
    </submittedName>
</protein>
<proteinExistence type="predicted"/>
<evidence type="ECO:0000313" key="1">
    <source>
        <dbReference type="EMBL" id="PUZ21725.1"/>
    </source>
</evidence>
<keyword evidence="2" id="KW-1185">Reference proteome</keyword>
<name>A0A2T7BBF5_9BACT</name>
<dbReference type="InterPro" id="IPR025345">
    <property type="entry name" value="DUF4249"/>
</dbReference>
<evidence type="ECO:0000313" key="2">
    <source>
        <dbReference type="Proteomes" id="UP000244450"/>
    </source>
</evidence>
<reference evidence="1 2" key="1">
    <citation type="submission" date="2018-04" db="EMBL/GenBank/DDBJ databases">
        <title>Chitinophaga fuyangensis sp. nov., isolated from soil in a chemical factory.</title>
        <authorList>
            <person name="Chen K."/>
        </authorList>
    </citation>
    <scope>NUCLEOTIDE SEQUENCE [LARGE SCALE GENOMIC DNA]</scope>
    <source>
        <strain evidence="1 2">LY-1</strain>
    </source>
</reference>
<dbReference type="Proteomes" id="UP000244450">
    <property type="component" value="Unassembled WGS sequence"/>
</dbReference>
<dbReference type="RefSeq" id="WP_108689374.1">
    <property type="nucleotide sequence ID" value="NZ_QCYK01000004.1"/>
</dbReference>
<dbReference type="Pfam" id="PF14054">
    <property type="entry name" value="DUF4249"/>
    <property type="match status" value="1"/>
</dbReference>
<comment type="caution">
    <text evidence="1">The sequence shown here is derived from an EMBL/GenBank/DDBJ whole genome shotgun (WGS) entry which is preliminary data.</text>
</comment>
<organism evidence="1 2">
    <name type="scientific">Chitinophaga parva</name>
    <dbReference type="NCBI Taxonomy" id="2169414"/>
    <lineage>
        <taxon>Bacteria</taxon>
        <taxon>Pseudomonadati</taxon>
        <taxon>Bacteroidota</taxon>
        <taxon>Chitinophagia</taxon>
        <taxon>Chitinophagales</taxon>
        <taxon>Chitinophagaceae</taxon>
        <taxon>Chitinophaga</taxon>
    </lineage>
</organism>
<gene>
    <name evidence="1" type="ORF">DCC81_24355</name>
</gene>
<dbReference type="EMBL" id="QCYK01000004">
    <property type="protein sequence ID" value="PUZ21725.1"/>
    <property type="molecule type" value="Genomic_DNA"/>
</dbReference>
<dbReference type="PROSITE" id="PS51257">
    <property type="entry name" value="PROKAR_LIPOPROTEIN"/>
    <property type="match status" value="1"/>
</dbReference>
<dbReference type="OrthoDB" id="647456at2"/>
<accession>A0A2T7BBF5</accession>
<dbReference type="AlphaFoldDB" id="A0A2T7BBF5"/>